<keyword evidence="1" id="KW-1133">Transmembrane helix</keyword>
<comment type="caution">
    <text evidence="2">The sequence shown here is derived from an EMBL/GenBank/DDBJ whole genome shotgun (WGS) entry which is preliminary data.</text>
</comment>
<evidence type="ECO:0000313" key="3">
    <source>
        <dbReference type="Proteomes" id="UP000277094"/>
    </source>
</evidence>
<name>A0A3N0DSM6_9ACTN</name>
<gene>
    <name evidence="2" type="ORF">EFL95_05110</name>
</gene>
<accession>A0A3N0DSM6</accession>
<proteinExistence type="predicted"/>
<protein>
    <submittedName>
        <fullName evidence="2">Uncharacterized protein</fullName>
    </submittedName>
</protein>
<feature type="transmembrane region" description="Helical" evidence="1">
    <location>
        <begin position="60"/>
        <end position="81"/>
    </location>
</feature>
<organism evidence="2 3">
    <name type="scientific">Nocardioides marmorisolisilvae</name>
    <dbReference type="NCBI Taxonomy" id="1542737"/>
    <lineage>
        <taxon>Bacteria</taxon>
        <taxon>Bacillati</taxon>
        <taxon>Actinomycetota</taxon>
        <taxon>Actinomycetes</taxon>
        <taxon>Propionibacteriales</taxon>
        <taxon>Nocardioidaceae</taxon>
        <taxon>Nocardioides</taxon>
    </lineage>
</organism>
<sequence>MRVVSKHYGDPVEEPPRVVHRNRLLKLGLGVTLAVVAWGYLVSAAIHFGGQGRDGESGAWVFMAFATIGATACMFVMLILASKVLSTLRGEVPIRPAPGGGKRARR</sequence>
<evidence type="ECO:0000256" key="1">
    <source>
        <dbReference type="SAM" id="Phobius"/>
    </source>
</evidence>
<keyword evidence="1" id="KW-0472">Membrane</keyword>
<reference evidence="2 3" key="1">
    <citation type="submission" date="2018-11" db="EMBL/GenBank/DDBJ databases">
        <authorList>
            <person name="Li F."/>
        </authorList>
    </citation>
    <scope>NUCLEOTIDE SEQUENCE [LARGE SCALE GENOMIC DNA]</scope>
    <source>
        <strain evidence="2 3">KIS18-7</strain>
    </source>
</reference>
<dbReference type="AlphaFoldDB" id="A0A3N0DSM6"/>
<feature type="transmembrane region" description="Helical" evidence="1">
    <location>
        <begin position="27"/>
        <end position="48"/>
    </location>
</feature>
<keyword evidence="3" id="KW-1185">Reference proteome</keyword>
<dbReference type="Proteomes" id="UP000277094">
    <property type="component" value="Unassembled WGS sequence"/>
</dbReference>
<evidence type="ECO:0000313" key="2">
    <source>
        <dbReference type="EMBL" id="RNL78476.1"/>
    </source>
</evidence>
<keyword evidence="1" id="KW-0812">Transmembrane</keyword>
<dbReference type="EMBL" id="RJSG01000002">
    <property type="protein sequence ID" value="RNL78476.1"/>
    <property type="molecule type" value="Genomic_DNA"/>
</dbReference>